<name>A0A1H8IKU6_9BACL</name>
<proteinExistence type="predicted"/>
<dbReference type="EMBL" id="FOCQ01000018">
    <property type="protein sequence ID" value="SEN68756.1"/>
    <property type="molecule type" value="Genomic_DNA"/>
</dbReference>
<sequence length="32" mass="3706">MGGKIKKSQQICGLIHKQKRLQRFTSLFNTSE</sequence>
<keyword evidence="2" id="KW-1185">Reference proteome</keyword>
<evidence type="ECO:0000313" key="1">
    <source>
        <dbReference type="EMBL" id="SEN68756.1"/>
    </source>
</evidence>
<gene>
    <name evidence="1" type="ORF">SAMN05444955_1187</name>
</gene>
<reference evidence="1 2" key="1">
    <citation type="submission" date="2016-10" db="EMBL/GenBank/DDBJ databases">
        <authorList>
            <person name="de Groot N.N."/>
        </authorList>
    </citation>
    <scope>NUCLEOTIDE SEQUENCE [LARGE SCALE GENOMIC DNA]</scope>
    <source>
        <strain evidence="1 2">DSM 46701</strain>
    </source>
</reference>
<dbReference type="STRING" id="1173111.SAMN05444955_1187"/>
<evidence type="ECO:0000313" key="2">
    <source>
        <dbReference type="Proteomes" id="UP000199695"/>
    </source>
</evidence>
<accession>A0A1H8IKU6</accession>
<dbReference type="Proteomes" id="UP000199695">
    <property type="component" value="Unassembled WGS sequence"/>
</dbReference>
<organism evidence="1 2">
    <name type="scientific">Lihuaxuella thermophila</name>
    <dbReference type="NCBI Taxonomy" id="1173111"/>
    <lineage>
        <taxon>Bacteria</taxon>
        <taxon>Bacillati</taxon>
        <taxon>Bacillota</taxon>
        <taxon>Bacilli</taxon>
        <taxon>Bacillales</taxon>
        <taxon>Thermoactinomycetaceae</taxon>
        <taxon>Lihuaxuella</taxon>
    </lineage>
</organism>
<dbReference type="AlphaFoldDB" id="A0A1H8IKU6"/>
<protein>
    <submittedName>
        <fullName evidence="1">Uncharacterized protein</fullName>
    </submittedName>
</protein>